<evidence type="ECO:0000313" key="3">
    <source>
        <dbReference type="Proteomes" id="UP000005332"/>
    </source>
</evidence>
<accession>G4D0K0</accession>
<dbReference type="InterPro" id="IPR047647">
    <property type="entry name" value="ISAs1_transpos"/>
</dbReference>
<name>G4D0K0_9ACTN</name>
<dbReference type="Pfam" id="PF01609">
    <property type="entry name" value="DDE_Tnp_1"/>
    <property type="match status" value="1"/>
</dbReference>
<gene>
    <name evidence="2" type="ORF">HMPREF9153_2308</name>
</gene>
<dbReference type="InterPro" id="IPR051698">
    <property type="entry name" value="Transposase_11-like"/>
</dbReference>
<dbReference type="EMBL" id="AGBA01000017">
    <property type="protein sequence ID" value="EGY76571.1"/>
    <property type="molecule type" value="Genomic_DNA"/>
</dbReference>
<dbReference type="PANTHER" id="PTHR30298:SF0">
    <property type="entry name" value="PROTEIN YBFL-RELATED"/>
    <property type="match status" value="1"/>
</dbReference>
<comment type="caution">
    <text evidence="2">The sequence shown here is derived from an EMBL/GenBank/DDBJ whole genome shotgun (WGS) entry which is preliminary data.</text>
</comment>
<evidence type="ECO:0000259" key="1">
    <source>
        <dbReference type="Pfam" id="PF01609"/>
    </source>
</evidence>
<dbReference type="PANTHER" id="PTHR30298">
    <property type="entry name" value="H REPEAT-ASSOCIATED PREDICTED TRANSPOSASE"/>
    <property type="match status" value="1"/>
</dbReference>
<reference evidence="2 3" key="1">
    <citation type="submission" date="2011-06" db="EMBL/GenBank/DDBJ databases">
        <authorList>
            <person name="Muzny D."/>
            <person name="Qin X."/>
            <person name="Deng J."/>
            <person name="Jiang H."/>
            <person name="Liu Y."/>
            <person name="Qu J."/>
            <person name="Song X.-Z."/>
            <person name="Zhang L."/>
            <person name="Thornton R."/>
            <person name="Coyle M."/>
            <person name="Francisco L."/>
            <person name="Jackson L."/>
            <person name="Javaid M."/>
            <person name="Korchina V."/>
            <person name="Kovar C."/>
            <person name="Mata R."/>
            <person name="Mathew T."/>
            <person name="Ngo R."/>
            <person name="Nguyen L."/>
            <person name="Nguyen N."/>
            <person name="Okwuonu G."/>
            <person name="Ongeri F."/>
            <person name="Pham C."/>
            <person name="Simmons D."/>
            <person name="Wilczek-Boney K."/>
            <person name="Hale W."/>
            <person name="Jakkamsetti A."/>
            <person name="Pham P."/>
            <person name="Ruth R."/>
            <person name="San Lucas F."/>
            <person name="Warren J."/>
            <person name="Zhang J."/>
            <person name="Zhao Z."/>
            <person name="Zhou C."/>
            <person name="Zhu D."/>
            <person name="Lee S."/>
            <person name="Bess C."/>
            <person name="Blankenburg K."/>
            <person name="Forbes L."/>
            <person name="Fu Q."/>
            <person name="Gubbala S."/>
            <person name="Hirani K."/>
            <person name="Jayaseelan J.C."/>
            <person name="Lara F."/>
            <person name="Munidasa M."/>
            <person name="Palculict T."/>
            <person name="Patil S."/>
            <person name="Pu L.-L."/>
            <person name="Saada N."/>
            <person name="Tang L."/>
            <person name="Weissenberger G."/>
            <person name="Zhu Y."/>
            <person name="Hemphill L."/>
            <person name="Shang Y."/>
            <person name="Youmans B."/>
            <person name="Ayvaz T."/>
            <person name="Ross M."/>
            <person name="Santibanez J."/>
            <person name="Aqrawi P."/>
            <person name="Gross S."/>
            <person name="Joshi V."/>
            <person name="Fowler G."/>
            <person name="Nazareth L."/>
            <person name="Reid J."/>
            <person name="Worley K."/>
            <person name="Petrosino J."/>
            <person name="Highlander S."/>
            <person name="Gibbs R."/>
        </authorList>
    </citation>
    <scope>NUCLEOTIDE SEQUENCE [LARGE SCALE GENOMIC DNA]</scope>
    <source>
        <strain evidence="2 3">ATCC 25577</strain>
    </source>
</reference>
<dbReference type="Proteomes" id="UP000005332">
    <property type="component" value="Unassembled WGS sequence"/>
</dbReference>
<dbReference type="GO" id="GO:0004803">
    <property type="term" value="F:transposase activity"/>
    <property type="evidence" value="ECO:0007669"/>
    <property type="project" value="InterPro"/>
</dbReference>
<dbReference type="AlphaFoldDB" id="G4D0K0"/>
<keyword evidence="3" id="KW-1185">Reference proteome</keyword>
<proteinExistence type="predicted"/>
<dbReference type="GO" id="GO:0006313">
    <property type="term" value="P:DNA transposition"/>
    <property type="evidence" value="ECO:0007669"/>
    <property type="project" value="InterPro"/>
</dbReference>
<dbReference type="GO" id="GO:0003677">
    <property type="term" value="F:DNA binding"/>
    <property type="evidence" value="ECO:0007669"/>
    <property type="project" value="InterPro"/>
</dbReference>
<dbReference type="PATRIC" id="fig|997355.3.peg.2283"/>
<dbReference type="HOGENOM" id="CLU_2220829_0_0_11"/>
<organism evidence="2 3">
    <name type="scientific">Cutibacterium avidum ATCC 25577</name>
    <dbReference type="NCBI Taxonomy" id="997355"/>
    <lineage>
        <taxon>Bacteria</taxon>
        <taxon>Bacillati</taxon>
        <taxon>Actinomycetota</taxon>
        <taxon>Actinomycetes</taxon>
        <taxon>Propionibacteriales</taxon>
        <taxon>Propionibacteriaceae</taxon>
        <taxon>Cutibacterium</taxon>
    </lineage>
</organism>
<evidence type="ECO:0000313" key="2">
    <source>
        <dbReference type="EMBL" id="EGY76571.1"/>
    </source>
</evidence>
<feature type="domain" description="Transposase IS4-like" evidence="1">
    <location>
        <begin position="2"/>
        <end position="97"/>
    </location>
</feature>
<dbReference type="InterPro" id="IPR002559">
    <property type="entry name" value="Transposase_11"/>
</dbReference>
<sequence>MIAVDGKTLPGSRSATERARHLVAGLDHMSGTVMAPPEVEAKSTEIPALPAVIKALGERAAGAVITADALHTQTASATAILAAGVDYVFTVKSNQPTLHKNLAGQP</sequence>
<protein>
    <recommendedName>
        <fullName evidence="1">Transposase IS4-like domain-containing protein</fullName>
    </recommendedName>
</protein>
<dbReference type="NCBIfam" id="NF033564">
    <property type="entry name" value="transpos_ISAs1"/>
    <property type="match status" value="1"/>
</dbReference>